<dbReference type="AlphaFoldDB" id="A0A915J6Z5"/>
<dbReference type="GO" id="GO:0051082">
    <property type="term" value="F:unfolded protein binding"/>
    <property type="evidence" value="ECO:0007669"/>
    <property type="project" value="InterPro"/>
</dbReference>
<dbReference type="InterPro" id="IPR001623">
    <property type="entry name" value="DnaJ_domain"/>
</dbReference>
<evidence type="ECO:0000256" key="3">
    <source>
        <dbReference type="ARBA" id="ARBA00022771"/>
    </source>
</evidence>
<dbReference type="SUPFAM" id="SSF57938">
    <property type="entry name" value="DnaJ/Hsp40 cysteine-rich domain"/>
    <property type="match status" value="1"/>
</dbReference>
<keyword evidence="4 5" id="KW-0862">Zinc</keyword>
<dbReference type="InterPro" id="IPR001305">
    <property type="entry name" value="HSP_DnaJ_Cys-rich_dom"/>
</dbReference>
<evidence type="ECO:0000256" key="5">
    <source>
        <dbReference type="PROSITE-ProRule" id="PRU00546"/>
    </source>
</evidence>
<dbReference type="OMA" id="FPDVINP"/>
<dbReference type="InterPro" id="IPR018253">
    <property type="entry name" value="DnaJ_domain_CS"/>
</dbReference>
<keyword evidence="1 5" id="KW-0479">Metal-binding</keyword>
<dbReference type="InterPro" id="IPR008971">
    <property type="entry name" value="HSP40/DnaJ_pept-bd"/>
</dbReference>
<dbReference type="PANTHER" id="PTHR43888">
    <property type="entry name" value="DNAJ-LIKE-2, ISOFORM A-RELATED"/>
    <property type="match status" value="1"/>
</dbReference>
<name>A0A915J6Z5_ROMCU</name>
<dbReference type="GO" id="GO:0009408">
    <property type="term" value="P:response to heat"/>
    <property type="evidence" value="ECO:0007669"/>
    <property type="project" value="InterPro"/>
</dbReference>
<organism evidence="9 10">
    <name type="scientific">Romanomermis culicivorax</name>
    <name type="common">Nematode worm</name>
    <dbReference type="NCBI Taxonomy" id="13658"/>
    <lineage>
        <taxon>Eukaryota</taxon>
        <taxon>Metazoa</taxon>
        <taxon>Ecdysozoa</taxon>
        <taxon>Nematoda</taxon>
        <taxon>Enoplea</taxon>
        <taxon>Dorylaimia</taxon>
        <taxon>Mermithida</taxon>
        <taxon>Mermithoidea</taxon>
        <taxon>Mermithidae</taxon>
        <taxon>Romanomermis</taxon>
    </lineage>
</organism>
<dbReference type="CDD" id="cd06257">
    <property type="entry name" value="DnaJ"/>
    <property type="match status" value="1"/>
</dbReference>
<dbReference type="PROSITE" id="PS50076">
    <property type="entry name" value="DNAJ_2"/>
    <property type="match status" value="1"/>
</dbReference>
<dbReference type="InterPro" id="IPR036410">
    <property type="entry name" value="HSP_DnaJ_Cys-rich_dom_sf"/>
</dbReference>
<evidence type="ECO:0000259" key="8">
    <source>
        <dbReference type="PROSITE" id="PS51188"/>
    </source>
</evidence>
<dbReference type="CDD" id="cd10747">
    <property type="entry name" value="DnaJ_C"/>
    <property type="match status" value="1"/>
</dbReference>
<dbReference type="PRINTS" id="PR00625">
    <property type="entry name" value="JDOMAIN"/>
</dbReference>
<dbReference type="GO" id="GO:0030544">
    <property type="term" value="F:Hsp70 protein binding"/>
    <property type="evidence" value="ECO:0007669"/>
    <property type="project" value="InterPro"/>
</dbReference>
<dbReference type="HAMAP" id="MF_01152">
    <property type="entry name" value="DnaJ"/>
    <property type="match status" value="1"/>
</dbReference>
<proteinExistence type="inferred from homology"/>
<feature type="domain" description="J" evidence="7">
    <location>
        <begin position="6"/>
        <end position="68"/>
    </location>
</feature>
<dbReference type="GO" id="GO:0005524">
    <property type="term" value="F:ATP binding"/>
    <property type="evidence" value="ECO:0007669"/>
    <property type="project" value="InterPro"/>
</dbReference>
<dbReference type="Gene3D" id="2.60.260.20">
    <property type="entry name" value="Urease metallochaperone UreE, N-terminal domain"/>
    <property type="match status" value="2"/>
</dbReference>
<dbReference type="Gene3D" id="1.10.287.110">
    <property type="entry name" value="DnaJ domain"/>
    <property type="match status" value="1"/>
</dbReference>
<evidence type="ECO:0000256" key="6">
    <source>
        <dbReference type="SAM" id="MobiDB-lite"/>
    </source>
</evidence>
<dbReference type="FunFam" id="2.10.230.10:FF:000001">
    <property type="entry name" value="DnaJ subfamily A member 2"/>
    <property type="match status" value="1"/>
</dbReference>
<dbReference type="Pfam" id="PF01556">
    <property type="entry name" value="DnaJ_C"/>
    <property type="match status" value="1"/>
</dbReference>
<accession>A0A915J6Z5</accession>
<keyword evidence="2" id="KW-0677">Repeat</keyword>
<evidence type="ECO:0000256" key="2">
    <source>
        <dbReference type="ARBA" id="ARBA00022737"/>
    </source>
</evidence>
<evidence type="ECO:0000259" key="7">
    <source>
        <dbReference type="PROSITE" id="PS50076"/>
    </source>
</evidence>
<feature type="region of interest" description="Disordered" evidence="6">
    <location>
        <begin position="364"/>
        <end position="406"/>
    </location>
</feature>
<dbReference type="Gene3D" id="2.10.230.10">
    <property type="entry name" value="Heat shock protein DnaJ, cysteine-rich domain"/>
    <property type="match status" value="1"/>
</dbReference>
<dbReference type="Pfam" id="PF00684">
    <property type="entry name" value="DnaJ_CXXCXGXG"/>
    <property type="match status" value="1"/>
</dbReference>
<sequence length="406" mass="45164">MVKETKYYDILGVKPDASENELKKCYRKLALKYHPDKNPDEGERFKLISQAYEVLSNPDKRRIYDQGGEEALQGGGGGGAGFNFSNPMDIFDMFFGGHFGHGRSRGQREKKVEDMAQPMTVTLEELYNGAIKIQPITRNILCEKCKGIGGKEGCVQKCANCKGTGVQVRIQQIGPGMIQQSQSVCHDCQGKGETIPAKDRCKACQGKKIVKNKKDLEVHVDKGMKDGSRIVFSGEGDQEPGLEPGNVVVILDEQEHPIFSRRGANLVMRMELELVESLCGCQKVVKTLDNRNLVISVLPGEAIKHMEYRCVPGEGMPRHKNPFEKGNLIIQFVVHFPEQHFLPSNKLAELEKILPPRPEILVPDGAERAQLIEIDPSRERPSGSSRDHHYDDEEGAGGQSVRCAQQ</sequence>
<keyword evidence="9" id="KW-1185">Reference proteome</keyword>
<feature type="zinc finger region" description="CR-type" evidence="5">
    <location>
        <begin position="129"/>
        <end position="213"/>
    </location>
</feature>
<feature type="domain" description="CR-type" evidence="8">
    <location>
        <begin position="129"/>
        <end position="213"/>
    </location>
</feature>
<evidence type="ECO:0000256" key="1">
    <source>
        <dbReference type="ARBA" id="ARBA00022723"/>
    </source>
</evidence>
<dbReference type="FunFam" id="2.60.260.20:FF:000003">
    <property type="entry name" value="DnaJ subfamily A member 2"/>
    <property type="match status" value="1"/>
</dbReference>
<dbReference type="InterPro" id="IPR036869">
    <property type="entry name" value="J_dom_sf"/>
</dbReference>
<keyword evidence="3 5" id="KW-0863">Zinc-finger</keyword>
<dbReference type="InterPro" id="IPR044713">
    <property type="entry name" value="DNJA1/2-like"/>
</dbReference>
<dbReference type="FunFam" id="1.10.287.110:FF:000014">
    <property type="entry name" value="dnaJ homolog subfamily A member 1"/>
    <property type="match status" value="1"/>
</dbReference>
<dbReference type="InterPro" id="IPR012724">
    <property type="entry name" value="DnaJ"/>
</dbReference>
<dbReference type="PROSITE" id="PS51188">
    <property type="entry name" value="ZF_CR"/>
    <property type="match status" value="1"/>
</dbReference>
<dbReference type="CDD" id="cd10719">
    <property type="entry name" value="DnaJ_zf"/>
    <property type="match status" value="1"/>
</dbReference>
<evidence type="ECO:0000313" key="9">
    <source>
        <dbReference type="Proteomes" id="UP000887565"/>
    </source>
</evidence>
<dbReference type="SUPFAM" id="SSF46565">
    <property type="entry name" value="Chaperone J-domain"/>
    <property type="match status" value="1"/>
</dbReference>
<dbReference type="PROSITE" id="PS00636">
    <property type="entry name" value="DNAJ_1"/>
    <property type="match status" value="1"/>
</dbReference>
<reference evidence="10" key="1">
    <citation type="submission" date="2022-11" db="UniProtKB">
        <authorList>
            <consortium name="WormBaseParasite"/>
        </authorList>
    </citation>
    <scope>IDENTIFICATION</scope>
</reference>
<dbReference type="InterPro" id="IPR002939">
    <property type="entry name" value="DnaJ_C"/>
</dbReference>
<dbReference type="Pfam" id="PF00226">
    <property type="entry name" value="DnaJ"/>
    <property type="match status" value="1"/>
</dbReference>
<evidence type="ECO:0000256" key="4">
    <source>
        <dbReference type="ARBA" id="ARBA00022833"/>
    </source>
</evidence>
<dbReference type="Proteomes" id="UP000887565">
    <property type="component" value="Unplaced"/>
</dbReference>
<dbReference type="GO" id="GO:0008270">
    <property type="term" value="F:zinc ion binding"/>
    <property type="evidence" value="ECO:0007669"/>
    <property type="project" value="UniProtKB-KW"/>
</dbReference>
<dbReference type="WBParaSite" id="nRc.2.0.1.t22226-RA">
    <property type="protein sequence ID" value="nRc.2.0.1.t22226-RA"/>
    <property type="gene ID" value="nRc.2.0.1.g22226"/>
</dbReference>
<evidence type="ECO:0000313" key="10">
    <source>
        <dbReference type="WBParaSite" id="nRc.2.0.1.t22226-RA"/>
    </source>
</evidence>
<protein>
    <submittedName>
        <fullName evidence="10">Uncharacterized protein</fullName>
    </submittedName>
</protein>
<dbReference type="GO" id="GO:0006457">
    <property type="term" value="P:protein folding"/>
    <property type="evidence" value="ECO:0007669"/>
    <property type="project" value="InterPro"/>
</dbReference>
<dbReference type="SUPFAM" id="SSF49493">
    <property type="entry name" value="HSP40/DnaJ peptide-binding domain"/>
    <property type="match status" value="2"/>
</dbReference>
<feature type="compositionally biased region" description="Basic and acidic residues" evidence="6">
    <location>
        <begin position="375"/>
        <end position="391"/>
    </location>
</feature>
<dbReference type="SMART" id="SM00271">
    <property type="entry name" value="DnaJ"/>
    <property type="match status" value="1"/>
</dbReference>